<dbReference type="PANTHER" id="PTHR43798">
    <property type="entry name" value="MONOACYLGLYCEROL LIPASE"/>
    <property type="match status" value="1"/>
</dbReference>
<dbReference type="InterPro" id="IPR000073">
    <property type="entry name" value="AB_hydrolase_1"/>
</dbReference>
<evidence type="ECO:0000259" key="3">
    <source>
        <dbReference type="Pfam" id="PF00561"/>
    </source>
</evidence>
<dbReference type="Pfam" id="PF00561">
    <property type="entry name" value="Abhydrolase_1"/>
    <property type="match status" value="1"/>
</dbReference>
<dbReference type="GO" id="GO:0004177">
    <property type="term" value="F:aminopeptidase activity"/>
    <property type="evidence" value="ECO:0007669"/>
    <property type="project" value="UniProtKB-EC"/>
</dbReference>
<dbReference type="InterPro" id="IPR002410">
    <property type="entry name" value="Peptidase_S33"/>
</dbReference>
<sequence length="288" mass="33654">MNHMLKHTTENIQLLDLSIHTESYGAGERIVFLHGGPGDEHRYFLPHVLPLAETHELFFYDQRGCGQSEKATDPSHYTMIREVETLEALRREKGWDKMNLLGQSWGTMLGLLYACHYPDRVKRLLLVSAVGVQGKDLQRFAENLMDRMSNEEQQSVTRLESEKESMGLNAFDEQMKSIIFPYYVFNPDNLTHVTETTINMNVNERMCADILAHYDLREQLQRLKGIPLRIIQGRMDLITPDDLTETLFPYLPTQDQVIFERSGHWPFMEEPDYFVEAVREFFPHIKEE</sequence>
<evidence type="ECO:0000313" key="4">
    <source>
        <dbReference type="EMBL" id="SFS54081.1"/>
    </source>
</evidence>
<evidence type="ECO:0000256" key="1">
    <source>
        <dbReference type="ARBA" id="ARBA00010088"/>
    </source>
</evidence>
<evidence type="ECO:0000256" key="2">
    <source>
        <dbReference type="ARBA" id="ARBA00022801"/>
    </source>
</evidence>
<name>A0A1I6QNR2_9BACL</name>
<dbReference type="GO" id="GO:0016020">
    <property type="term" value="C:membrane"/>
    <property type="evidence" value="ECO:0007669"/>
    <property type="project" value="TreeGrafter"/>
</dbReference>
<organism evidence="4 5">
    <name type="scientific">Marininema halotolerans</name>
    <dbReference type="NCBI Taxonomy" id="1155944"/>
    <lineage>
        <taxon>Bacteria</taxon>
        <taxon>Bacillati</taxon>
        <taxon>Bacillota</taxon>
        <taxon>Bacilli</taxon>
        <taxon>Bacillales</taxon>
        <taxon>Thermoactinomycetaceae</taxon>
        <taxon>Marininema</taxon>
    </lineage>
</organism>
<protein>
    <submittedName>
        <fullName evidence="4">Proline iminopeptidase</fullName>
    </submittedName>
</protein>
<gene>
    <name evidence="4" type="ORF">SAMN05444972_103275</name>
</gene>
<keyword evidence="5" id="KW-1185">Reference proteome</keyword>
<dbReference type="InterPro" id="IPR050266">
    <property type="entry name" value="AB_hydrolase_sf"/>
</dbReference>
<dbReference type="RefSeq" id="WP_176391910.1">
    <property type="nucleotide sequence ID" value="NZ_FPAA01000003.1"/>
</dbReference>
<dbReference type="GO" id="GO:0006508">
    <property type="term" value="P:proteolysis"/>
    <property type="evidence" value="ECO:0007669"/>
    <property type="project" value="InterPro"/>
</dbReference>
<evidence type="ECO:0000313" key="5">
    <source>
        <dbReference type="Proteomes" id="UP000198660"/>
    </source>
</evidence>
<comment type="similarity">
    <text evidence="1">Belongs to the peptidase S33 family.</text>
</comment>
<dbReference type="AlphaFoldDB" id="A0A1I6QNR2"/>
<dbReference type="Proteomes" id="UP000198660">
    <property type="component" value="Unassembled WGS sequence"/>
</dbReference>
<dbReference type="InterPro" id="IPR029058">
    <property type="entry name" value="AB_hydrolase_fold"/>
</dbReference>
<keyword evidence="2" id="KW-0378">Hydrolase</keyword>
<accession>A0A1I6QNR2</accession>
<dbReference type="PANTHER" id="PTHR43798:SF31">
    <property type="entry name" value="AB HYDROLASE SUPERFAMILY PROTEIN YCLE"/>
    <property type="match status" value="1"/>
</dbReference>
<dbReference type="PRINTS" id="PR00793">
    <property type="entry name" value="PROAMNOPTASE"/>
</dbReference>
<reference evidence="5" key="1">
    <citation type="submission" date="2016-10" db="EMBL/GenBank/DDBJ databases">
        <authorList>
            <person name="Varghese N."/>
            <person name="Submissions S."/>
        </authorList>
    </citation>
    <scope>NUCLEOTIDE SEQUENCE [LARGE SCALE GENOMIC DNA]</scope>
    <source>
        <strain evidence="5">DSM 45789</strain>
    </source>
</reference>
<dbReference type="SUPFAM" id="SSF53474">
    <property type="entry name" value="alpha/beta-Hydrolases"/>
    <property type="match status" value="1"/>
</dbReference>
<proteinExistence type="inferred from homology"/>
<dbReference type="PRINTS" id="PR00111">
    <property type="entry name" value="ABHYDROLASE"/>
</dbReference>
<feature type="domain" description="AB hydrolase-1" evidence="3">
    <location>
        <begin position="29"/>
        <end position="271"/>
    </location>
</feature>
<dbReference type="Gene3D" id="3.40.50.1820">
    <property type="entry name" value="alpha/beta hydrolase"/>
    <property type="match status" value="1"/>
</dbReference>
<dbReference type="EMBL" id="FPAA01000003">
    <property type="protein sequence ID" value="SFS54081.1"/>
    <property type="molecule type" value="Genomic_DNA"/>
</dbReference>